<proteinExistence type="predicted"/>
<accession>A0A7T9DKC0</accession>
<protein>
    <recommendedName>
        <fullName evidence="2">Terpene cyclase/mutase family protein</fullName>
    </recommendedName>
</protein>
<dbReference type="EMBL" id="CP064981">
    <property type="protein sequence ID" value="QQR92919.1"/>
    <property type="molecule type" value="Genomic_DNA"/>
</dbReference>
<organism evidence="1">
    <name type="scientific">Candidatus Iainarchaeum sp</name>
    <dbReference type="NCBI Taxonomy" id="3101447"/>
    <lineage>
        <taxon>Archaea</taxon>
        <taxon>Candidatus Iainarchaeota</taxon>
        <taxon>Candidatus Iainarchaeia</taxon>
        <taxon>Candidatus Iainarchaeales</taxon>
        <taxon>Candidatus Iainarchaeaceae</taxon>
        <taxon>Candidatus Iainarchaeum</taxon>
    </lineage>
</organism>
<name>A0A7T9DKC0_9ARCH</name>
<gene>
    <name evidence="1" type="ORF">IPJ89_01585</name>
</gene>
<evidence type="ECO:0000313" key="1">
    <source>
        <dbReference type="EMBL" id="QQR92919.1"/>
    </source>
</evidence>
<dbReference type="Proteomes" id="UP000596004">
    <property type="component" value="Chromosome"/>
</dbReference>
<sequence length="258" mass="28573">MNKEKLAIGLGLAILLFAGFGVHAQLVANEQLQNAINNGVAFLDSQSNYDATDIAVLAVLDGVAPSYQFKQKAIQRVDQLDENHTFWRKWLLDEPINLNELTPFEVNLKYNLMYAKALTCTDLSNETIQSLANLVDNPQEEFGNYNNEHAILILQLYNQCPNASVFSTVISNTLNQQKHAILSQASSSSLDEQLERYCVLGLAGQQLTQSQLNEILLLQQVDGGWSTDYDLSKSTTYVHPTALALCALIKSQQNGVLP</sequence>
<evidence type="ECO:0008006" key="2">
    <source>
        <dbReference type="Google" id="ProtNLM"/>
    </source>
</evidence>
<reference evidence="1" key="1">
    <citation type="submission" date="2020-11" db="EMBL/GenBank/DDBJ databases">
        <title>Connecting structure to function with the recovery of over 1000 high-quality activated sludge metagenome-assembled genomes encoding full-length rRNA genes using long-read sequencing.</title>
        <authorList>
            <person name="Singleton C.M."/>
            <person name="Petriglieri F."/>
            <person name="Kristensen J.M."/>
            <person name="Kirkegaard R.H."/>
            <person name="Michaelsen T.Y."/>
            <person name="Andersen M.H."/>
            <person name="Karst S.M."/>
            <person name="Dueholm M.S."/>
            <person name="Nielsen P.H."/>
            <person name="Albertsen M."/>
        </authorList>
    </citation>
    <scope>NUCLEOTIDE SEQUENCE</scope>
    <source>
        <strain evidence="1">Fred_18-Q3-R57-64_BAT3C.431</strain>
    </source>
</reference>
<dbReference type="AlphaFoldDB" id="A0A7T9DKC0"/>